<feature type="chain" id="PRO_5047119447" description="Lipoprotein" evidence="2">
    <location>
        <begin position="22"/>
        <end position="302"/>
    </location>
</feature>
<comment type="caution">
    <text evidence="3">The sequence shown here is derived from an EMBL/GenBank/DDBJ whole genome shotgun (WGS) entry which is preliminary data.</text>
</comment>
<keyword evidence="2" id="KW-0732">Signal</keyword>
<protein>
    <recommendedName>
        <fullName evidence="5">Lipoprotein</fullName>
    </recommendedName>
</protein>
<evidence type="ECO:0000256" key="1">
    <source>
        <dbReference type="SAM" id="MobiDB-lite"/>
    </source>
</evidence>
<evidence type="ECO:0008006" key="5">
    <source>
        <dbReference type="Google" id="ProtNLM"/>
    </source>
</evidence>
<evidence type="ECO:0000313" key="4">
    <source>
        <dbReference type="Proteomes" id="UP001500729"/>
    </source>
</evidence>
<dbReference type="SUPFAM" id="SSF56601">
    <property type="entry name" value="beta-lactamase/transpeptidase-like"/>
    <property type="match status" value="1"/>
</dbReference>
<feature type="signal peptide" evidence="2">
    <location>
        <begin position="1"/>
        <end position="21"/>
    </location>
</feature>
<name>A0ABN1D4K4_SACER</name>
<sequence>MNRTKRAVTGLAAATASLVIAATPALSAPQAPQVDPGITLGYTVVDARSGETTLQSNEHEQFRSASVVKLLIALDYLEGLEPGAEIPAEDEALLQPMLRSSNDAAASTFWVRGGQKAIVERMADKLDLDDTRPPAKEGMWGYTALSASDVAKTYRYVLDDTEPEVRDFIMGNLRKHTTCADDGFDQSFGLAGAPGADAVKQGWSGFGAAPEPGEECRDSSDDPAATARVLNSPEVARARQIAPGEDPDDAPEIDLKRPAMHTTGTVDDGDKIVVLLTLEPEKTDWQTAAKRTTQIAKALALA</sequence>
<feature type="region of interest" description="Disordered" evidence="1">
    <location>
        <begin position="236"/>
        <end position="266"/>
    </location>
</feature>
<reference evidence="3 4" key="1">
    <citation type="journal article" date="2019" name="Int. J. Syst. Evol. Microbiol.">
        <title>The Global Catalogue of Microorganisms (GCM) 10K type strain sequencing project: providing services to taxonomists for standard genome sequencing and annotation.</title>
        <authorList>
            <consortium name="The Broad Institute Genomics Platform"/>
            <consortium name="The Broad Institute Genome Sequencing Center for Infectious Disease"/>
            <person name="Wu L."/>
            <person name="Ma J."/>
        </authorList>
    </citation>
    <scope>NUCLEOTIDE SEQUENCE [LARGE SCALE GENOMIC DNA]</scope>
    <source>
        <strain evidence="3 4">JCM 10303</strain>
    </source>
</reference>
<dbReference type="EMBL" id="BAAAGS010000022">
    <property type="protein sequence ID" value="GAA0533469.1"/>
    <property type="molecule type" value="Genomic_DNA"/>
</dbReference>
<accession>A0ABN1D4K4</accession>
<dbReference type="InterPro" id="IPR012338">
    <property type="entry name" value="Beta-lactam/transpept-like"/>
</dbReference>
<dbReference type="Proteomes" id="UP001500729">
    <property type="component" value="Unassembled WGS sequence"/>
</dbReference>
<evidence type="ECO:0000256" key="2">
    <source>
        <dbReference type="SAM" id="SignalP"/>
    </source>
</evidence>
<dbReference type="Gene3D" id="3.40.710.10">
    <property type="entry name" value="DD-peptidase/beta-lactamase superfamily"/>
    <property type="match status" value="1"/>
</dbReference>
<keyword evidence="4" id="KW-1185">Reference proteome</keyword>
<gene>
    <name evidence="3" type="ORF">GCM10009533_35740</name>
</gene>
<evidence type="ECO:0000313" key="3">
    <source>
        <dbReference type="EMBL" id="GAA0533469.1"/>
    </source>
</evidence>
<organism evidence="3 4">
    <name type="scientific">Saccharopolyspora erythraea</name>
    <name type="common">Streptomyces erythraeus</name>
    <dbReference type="NCBI Taxonomy" id="1836"/>
    <lineage>
        <taxon>Bacteria</taxon>
        <taxon>Bacillati</taxon>
        <taxon>Actinomycetota</taxon>
        <taxon>Actinomycetes</taxon>
        <taxon>Pseudonocardiales</taxon>
        <taxon>Pseudonocardiaceae</taxon>
        <taxon>Saccharopolyspora</taxon>
    </lineage>
</organism>
<proteinExistence type="predicted"/>